<dbReference type="PANTHER" id="PTHR42680">
    <property type="entry name" value="DCTP DEAMINASE"/>
    <property type="match status" value="1"/>
</dbReference>
<evidence type="ECO:0000256" key="3">
    <source>
        <dbReference type="SAM" id="MobiDB-lite"/>
    </source>
</evidence>
<dbReference type="EMBL" id="JBBYHV010000002">
    <property type="protein sequence ID" value="MEL1251909.1"/>
    <property type="molecule type" value="Genomic_DNA"/>
</dbReference>
<reference evidence="5 6" key="1">
    <citation type="submission" date="2024-04" db="EMBL/GenBank/DDBJ databases">
        <title>Aurantiacibacter sp. DGU6 16S ribosomal RNA gene Genome sequencing and assembly.</title>
        <authorList>
            <person name="Park S."/>
        </authorList>
    </citation>
    <scope>NUCLEOTIDE SEQUENCE [LARGE SCALE GENOMIC DNA]</scope>
    <source>
        <strain evidence="5 6">DGU6</strain>
    </source>
</reference>
<keyword evidence="4" id="KW-0472">Membrane</keyword>
<evidence type="ECO:0000313" key="6">
    <source>
        <dbReference type="Proteomes" id="UP001497045"/>
    </source>
</evidence>
<comment type="caution">
    <text evidence="5">The sequence shown here is derived from an EMBL/GenBank/DDBJ whole genome shotgun (WGS) entry which is preliminary data.</text>
</comment>
<dbReference type="InterPro" id="IPR011962">
    <property type="entry name" value="dCTP_deaminase"/>
</dbReference>
<evidence type="ECO:0000256" key="4">
    <source>
        <dbReference type="SAM" id="Phobius"/>
    </source>
</evidence>
<dbReference type="RefSeq" id="WP_341674450.1">
    <property type="nucleotide sequence ID" value="NZ_JBBYHV010000002.1"/>
</dbReference>
<keyword evidence="1" id="KW-0378">Hydrolase</keyword>
<proteinExistence type="predicted"/>
<keyword evidence="2" id="KW-0546">Nucleotide metabolism</keyword>
<dbReference type="InterPro" id="IPR033704">
    <property type="entry name" value="dUTPase_trimeric"/>
</dbReference>
<dbReference type="SUPFAM" id="SSF51283">
    <property type="entry name" value="dUTPase-like"/>
    <property type="match status" value="1"/>
</dbReference>
<dbReference type="Proteomes" id="UP001497045">
    <property type="component" value="Unassembled WGS sequence"/>
</dbReference>
<feature type="compositionally biased region" description="Polar residues" evidence="3">
    <location>
        <begin position="275"/>
        <end position="291"/>
    </location>
</feature>
<dbReference type="InterPro" id="IPR036157">
    <property type="entry name" value="dUTPase-like_sf"/>
</dbReference>
<sequence>MAFWGGAKLLTQVEKLEIVAPFDPKQIDCSAYTLTLGAEAFVTPSFGDDLRENLKKALDEPAAEAVCGEERRKGGGTVVIPPGQFAFLLTEEVVSIPKNVMGFISLKSKHKFRGLINVSGFHVDPGFKGRLIYSVFNAGPAALHLSRGDNLFLLWLADLSGRTQSGYYKTGSGYVEIPSDLVSDVSRETHSLQDLANRVDAISETFRKIKSAATGLATALGLIIAALTLAAAVAALSSSDTDKQSAAAHDTSLPEQPQIEAQGRRDSQGEGVESQGASESSGADQSATVAE</sequence>
<feature type="transmembrane region" description="Helical" evidence="4">
    <location>
        <begin position="216"/>
        <end position="236"/>
    </location>
</feature>
<evidence type="ECO:0000313" key="5">
    <source>
        <dbReference type="EMBL" id="MEL1251909.1"/>
    </source>
</evidence>
<name>A0ABU9IHL2_9SPHN</name>
<dbReference type="PANTHER" id="PTHR42680:SF3">
    <property type="entry name" value="DCTP DEAMINASE"/>
    <property type="match status" value="1"/>
</dbReference>
<evidence type="ECO:0000256" key="2">
    <source>
        <dbReference type="ARBA" id="ARBA00023080"/>
    </source>
</evidence>
<keyword evidence="4" id="KW-1133">Transmembrane helix</keyword>
<dbReference type="Pfam" id="PF22769">
    <property type="entry name" value="DCD"/>
    <property type="match status" value="1"/>
</dbReference>
<dbReference type="CDD" id="cd07557">
    <property type="entry name" value="trimeric_dUTPase"/>
    <property type="match status" value="1"/>
</dbReference>
<organism evidence="5 6">
    <name type="scientific">Aurantiacibacter gilvus</name>
    <dbReference type="NCBI Taxonomy" id="3139141"/>
    <lineage>
        <taxon>Bacteria</taxon>
        <taxon>Pseudomonadati</taxon>
        <taxon>Pseudomonadota</taxon>
        <taxon>Alphaproteobacteria</taxon>
        <taxon>Sphingomonadales</taxon>
        <taxon>Erythrobacteraceae</taxon>
        <taxon>Aurantiacibacter</taxon>
    </lineage>
</organism>
<accession>A0ABU9IHL2</accession>
<evidence type="ECO:0000256" key="1">
    <source>
        <dbReference type="ARBA" id="ARBA00022801"/>
    </source>
</evidence>
<dbReference type="Gene3D" id="2.70.40.10">
    <property type="match status" value="1"/>
</dbReference>
<keyword evidence="4" id="KW-0812">Transmembrane</keyword>
<protein>
    <recommendedName>
        <fullName evidence="7">Deoxycytidine triphosphate deaminase</fullName>
    </recommendedName>
</protein>
<feature type="region of interest" description="Disordered" evidence="3">
    <location>
        <begin position="243"/>
        <end position="291"/>
    </location>
</feature>
<gene>
    <name evidence="5" type="ORF">AAEO60_14625</name>
</gene>
<evidence type="ECO:0008006" key="7">
    <source>
        <dbReference type="Google" id="ProtNLM"/>
    </source>
</evidence>
<keyword evidence="6" id="KW-1185">Reference proteome</keyword>